<gene>
    <name evidence="1" type="ORF">B0I35DRAFT_426064</name>
</gene>
<comment type="caution">
    <text evidence="1">The sequence shown here is derived from an EMBL/GenBank/DDBJ whole genome shotgun (WGS) entry which is preliminary data.</text>
</comment>
<dbReference type="InterPro" id="IPR036866">
    <property type="entry name" value="RibonucZ/Hydroxyglut_hydro"/>
</dbReference>
<accession>A0A8K0WSU0</accession>
<keyword evidence="2" id="KW-1185">Reference proteome</keyword>
<proteinExistence type="predicted"/>
<protein>
    <submittedName>
        <fullName evidence="1">Uncharacterized protein</fullName>
    </submittedName>
</protein>
<reference evidence="1" key="1">
    <citation type="journal article" date="2021" name="Nat. Commun.">
        <title>Genetic determinants of endophytism in the Arabidopsis root mycobiome.</title>
        <authorList>
            <person name="Mesny F."/>
            <person name="Miyauchi S."/>
            <person name="Thiergart T."/>
            <person name="Pickel B."/>
            <person name="Atanasova L."/>
            <person name="Karlsson M."/>
            <person name="Huettel B."/>
            <person name="Barry K.W."/>
            <person name="Haridas S."/>
            <person name="Chen C."/>
            <person name="Bauer D."/>
            <person name="Andreopoulos W."/>
            <person name="Pangilinan J."/>
            <person name="LaButti K."/>
            <person name="Riley R."/>
            <person name="Lipzen A."/>
            <person name="Clum A."/>
            <person name="Drula E."/>
            <person name="Henrissat B."/>
            <person name="Kohler A."/>
            <person name="Grigoriev I.V."/>
            <person name="Martin F.M."/>
            <person name="Hacquard S."/>
        </authorList>
    </citation>
    <scope>NUCLEOTIDE SEQUENCE</scope>
    <source>
        <strain evidence="1">MPI-CAGE-CH-0235</strain>
    </source>
</reference>
<dbReference type="OrthoDB" id="5099691at2759"/>
<evidence type="ECO:0000313" key="2">
    <source>
        <dbReference type="Proteomes" id="UP000813444"/>
    </source>
</evidence>
<dbReference type="Gene3D" id="3.60.15.10">
    <property type="entry name" value="Ribonuclease Z/Hydroxyacylglutathione hydrolase-like"/>
    <property type="match status" value="1"/>
</dbReference>
<name>A0A8K0WSU0_9HYPO</name>
<evidence type="ECO:0000313" key="1">
    <source>
        <dbReference type="EMBL" id="KAH7322577.1"/>
    </source>
</evidence>
<dbReference type="AlphaFoldDB" id="A0A8K0WSU0"/>
<dbReference type="Proteomes" id="UP000813444">
    <property type="component" value="Unassembled WGS sequence"/>
</dbReference>
<organism evidence="1 2">
    <name type="scientific">Stachybotrys elegans</name>
    <dbReference type="NCBI Taxonomy" id="80388"/>
    <lineage>
        <taxon>Eukaryota</taxon>
        <taxon>Fungi</taxon>
        <taxon>Dikarya</taxon>
        <taxon>Ascomycota</taxon>
        <taxon>Pezizomycotina</taxon>
        <taxon>Sordariomycetes</taxon>
        <taxon>Hypocreomycetidae</taxon>
        <taxon>Hypocreales</taxon>
        <taxon>Stachybotryaceae</taxon>
        <taxon>Stachybotrys</taxon>
    </lineage>
</organism>
<dbReference type="EMBL" id="JAGPNK010000004">
    <property type="protein sequence ID" value="KAH7322577.1"/>
    <property type="molecule type" value="Genomic_DNA"/>
</dbReference>
<sequence>MSHQWRVGSYFINVGLGDGAIHLLLDESKTNIREKVVSAVLIDGGLRGGEQVKWTAEHIMTQYEFTGDKADEFWFRAVVITHWDRDHYEAAMCMFQASFSGFQYQRCRWIRSDTVFYLPKTGFSKRASRFSPAKVYSLNKSKNRLCIDEHELCDAVFGHKCLGKDLFSGQDLGKGTDENNPLSPNELLANCQNTDLKSRPLLLCWNRLQGDEWLLALTENRNQDQWRIHAVPADQGENWR</sequence>